<feature type="chain" id="PRO_5035442204" description="Carbohydrate-binding module family 19 domain-containing protein" evidence="2">
    <location>
        <begin position="22"/>
        <end position="410"/>
    </location>
</feature>
<name>A0A8K0RMC2_9PLEO</name>
<keyword evidence="5" id="KW-1185">Reference proteome</keyword>
<reference evidence="4" key="1">
    <citation type="journal article" date="2021" name="Nat. Commun.">
        <title>Genetic determinants of endophytism in the Arabidopsis root mycobiome.</title>
        <authorList>
            <person name="Mesny F."/>
            <person name="Miyauchi S."/>
            <person name="Thiergart T."/>
            <person name="Pickel B."/>
            <person name="Atanasova L."/>
            <person name="Karlsson M."/>
            <person name="Huettel B."/>
            <person name="Barry K.W."/>
            <person name="Haridas S."/>
            <person name="Chen C."/>
            <person name="Bauer D."/>
            <person name="Andreopoulos W."/>
            <person name="Pangilinan J."/>
            <person name="LaButti K."/>
            <person name="Riley R."/>
            <person name="Lipzen A."/>
            <person name="Clum A."/>
            <person name="Drula E."/>
            <person name="Henrissat B."/>
            <person name="Kohler A."/>
            <person name="Grigoriev I.V."/>
            <person name="Martin F.M."/>
            <person name="Hacquard S."/>
        </authorList>
    </citation>
    <scope>NUCLEOTIDE SEQUENCE</scope>
    <source>
        <strain evidence="4">MPI-SDFR-AT-0120</strain>
    </source>
</reference>
<dbReference type="Gene3D" id="2.70.50.70">
    <property type="match status" value="1"/>
</dbReference>
<dbReference type="GO" id="GO:0008061">
    <property type="term" value="F:chitin binding"/>
    <property type="evidence" value="ECO:0007669"/>
    <property type="project" value="InterPro"/>
</dbReference>
<dbReference type="Pfam" id="PF03427">
    <property type="entry name" value="CBM_19"/>
    <property type="match status" value="1"/>
</dbReference>
<feature type="region of interest" description="Disordered" evidence="1">
    <location>
        <begin position="259"/>
        <end position="353"/>
    </location>
</feature>
<dbReference type="EMBL" id="JAGMVJ010000001">
    <property type="protein sequence ID" value="KAH7095981.1"/>
    <property type="molecule type" value="Genomic_DNA"/>
</dbReference>
<dbReference type="OrthoDB" id="2342176at2759"/>
<feature type="compositionally biased region" description="Pro residues" evidence="1">
    <location>
        <begin position="269"/>
        <end position="281"/>
    </location>
</feature>
<dbReference type="GO" id="GO:0006032">
    <property type="term" value="P:chitin catabolic process"/>
    <property type="evidence" value="ECO:0007669"/>
    <property type="project" value="InterPro"/>
</dbReference>
<sequence length="410" mass="42587">MFSTTTVLGAILALAPMTANAHMVMAEPRPFSPATLNNGNLKNDGSDFPCKIRPDMWQVETMNQWPVGSTQKLKFFGTAVHGGGSCQISVSTDKNPTKDSIWKVIHSIEGGCPPPPTPLWNWPEPTSGDVTKYPVPAKGFDGFNFTIPADLPNGEMAMAWTWHNRIGNKEMYMNCGPITVTGGSDDKTAFEALPDMATSNIGGKCETPREGKDGYAFTFQNPGKSVVRLGVPPFKDLCGGEPTPGESENLIWEHAVPGGANVSSQAPAPSQPLPTPSPVAPPQAGDKLTSTSRIIVTVTASTGPKPTSVNGTATAAPPKASPPLSQAGSAKAFTQAPVASGAAPSGLAPPTGGQTCTTDGAIVCSADGKQFGLCNRGKAVMQGVAAGTMCKDSVIVKRDDSATTMKKVYA</sequence>
<feature type="domain" description="Carbohydrate-binding module family 19" evidence="3">
    <location>
        <begin position="334"/>
        <end position="391"/>
    </location>
</feature>
<protein>
    <recommendedName>
        <fullName evidence="3">Carbohydrate-binding module family 19 domain-containing protein</fullName>
    </recommendedName>
</protein>
<feature type="signal peptide" evidence="2">
    <location>
        <begin position="1"/>
        <end position="21"/>
    </location>
</feature>
<evidence type="ECO:0000256" key="2">
    <source>
        <dbReference type="SAM" id="SignalP"/>
    </source>
</evidence>
<gene>
    <name evidence="4" type="ORF">FB567DRAFT_566522</name>
</gene>
<feature type="compositionally biased region" description="Low complexity" evidence="1">
    <location>
        <begin position="336"/>
        <end position="353"/>
    </location>
</feature>
<dbReference type="PANTHER" id="PTHR36182:SF2">
    <property type="entry name" value="LYTIC POLYSACCHARIDE MONOOXYGENASE"/>
    <property type="match status" value="1"/>
</dbReference>
<proteinExistence type="predicted"/>
<dbReference type="PANTHER" id="PTHR36182">
    <property type="entry name" value="PROTEIN, PUTATIVE (AFU_ORTHOLOGUE AFUA_6G10930)-RELATED"/>
    <property type="match status" value="1"/>
</dbReference>
<evidence type="ECO:0000313" key="5">
    <source>
        <dbReference type="Proteomes" id="UP000813461"/>
    </source>
</evidence>
<comment type="caution">
    <text evidence="4">The sequence shown here is derived from an EMBL/GenBank/DDBJ whole genome shotgun (WGS) entry which is preliminary data.</text>
</comment>
<accession>A0A8K0RMC2</accession>
<dbReference type="InterPro" id="IPR005089">
    <property type="entry name" value="CBM19"/>
</dbReference>
<organism evidence="4 5">
    <name type="scientific">Paraphoma chrysanthemicola</name>
    <dbReference type="NCBI Taxonomy" id="798071"/>
    <lineage>
        <taxon>Eukaryota</taxon>
        <taxon>Fungi</taxon>
        <taxon>Dikarya</taxon>
        <taxon>Ascomycota</taxon>
        <taxon>Pezizomycotina</taxon>
        <taxon>Dothideomycetes</taxon>
        <taxon>Pleosporomycetidae</taxon>
        <taxon>Pleosporales</taxon>
        <taxon>Pleosporineae</taxon>
        <taxon>Phaeosphaeriaceae</taxon>
        <taxon>Paraphoma</taxon>
    </lineage>
</organism>
<feature type="compositionally biased region" description="Polar residues" evidence="1">
    <location>
        <begin position="288"/>
        <end position="311"/>
    </location>
</feature>
<evidence type="ECO:0000313" key="4">
    <source>
        <dbReference type="EMBL" id="KAH7095981.1"/>
    </source>
</evidence>
<keyword evidence="2" id="KW-0732">Signal</keyword>
<dbReference type="Proteomes" id="UP000813461">
    <property type="component" value="Unassembled WGS sequence"/>
</dbReference>
<evidence type="ECO:0000256" key="1">
    <source>
        <dbReference type="SAM" id="MobiDB-lite"/>
    </source>
</evidence>
<dbReference type="AlphaFoldDB" id="A0A8K0RMC2"/>
<evidence type="ECO:0000259" key="3">
    <source>
        <dbReference type="Pfam" id="PF03427"/>
    </source>
</evidence>